<protein>
    <submittedName>
        <fullName evidence="3">Uncharacterized protein</fullName>
    </submittedName>
</protein>
<organism evidence="3 4">
    <name type="scientific">Dryococelus australis</name>
    <dbReference type="NCBI Taxonomy" id="614101"/>
    <lineage>
        <taxon>Eukaryota</taxon>
        <taxon>Metazoa</taxon>
        <taxon>Ecdysozoa</taxon>
        <taxon>Arthropoda</taxon>
        <taxon>Hexapoda</taxon>
        <taxon>Insecta</taxon>
        <taxon>Pterygota</taxon>
        <taxon>Neoptera</taxon>
        <taxon>Polyneoptera</taxon>
        <taxon>Phasmatodea</taxon>
        <taxon>Verophasmatodea</taxon>
        <taxon>Anareolatae</taxon>
        <taxon>Phasmatidae</taxon>
        <taxon>Eurycanthinae</taxon>
        <taxon>Dryococelus</taxon>
    </lineage>
</organism>
<keyword evidence="2" id="KW-0812">Transmembrane</keyword>
<reference evidence="3 4" key="1">
    <citation type="submission" date="2023-02" db="EMBL/GenBank/DDBJ databases">
        <title>LHISI_Scaffold_Assembly.</title>
        <authorList>
            <person name="Stuart O.P."/>
            <person name="Cleave R."/>
            <person name="Magrath M.J.L."/>
            <person name="Mikheyev A.S."/>
        </authorList>
    </citation>
    <scope>NUCLEOTIDE SEQUENCE [LARGE SCALE GENOMIC DNA]</scope>
    <source>
        <strain evidence="3">Daus_M_001</strain>
        <tissue evidence="3">Leg muscle</tissue>
    </source>
</reference>
<keyword evidence="4" id="KW-1185">Reference proteome</keyword>
<proteinExistence type="predicted"/>
<feature type="transmembrane region" description="Helical" evidence="2">
    <location>
        <begin position="121"/>
        <end position="142"/>
    </location>
</feature>
<keyword evidence="2" id="KW-0472">Membrane</keyword>
<dbReference type="Proteomes" id="UP001159363">
    <property type="component" value="Chromosome 11"/>
</dbReference>
<evidence type="ECO:0000256" key="1">
    <source>
        <dbReference type="SAM" id="MobiDB-lite"/>
    </source>
</evidence>
<evidence type="ECO:0000313" key="3">
    <source>
        <dbReference type="EMBL" id="KAJ8871140.1"/>
    </source>
</evidence>
<evidence type="ECO:0000256" key="2">
    <source>
        <dbReference type="SAM" id="Phobius"/>
    </source>
</evidence>
<feature type="region of interest" description="Disordered" evidence="1">
    <location>
        <begin position="144"/>
        <end position="166"/>
    </location>
</feature>
<accession>A0ABQ9GFG5</accession>
<sequence length="765" mass="85540">MERRRNANAGAHAGYPRKKPADQTHRPALLPRENIREREPAGNRTRATSCGYTSRHPVWHALYECLQDIHGDSSPFHLQPIHELSNGFWPRLTSSHLAIQFVLKMFYRVEVRALGGLVRSANIVIGSGAVLLFAAGAAWQAVSPAEERQREQRRRRQRTAARDGGRWRRLTPGAAEAAWTRMTRTWTSARGEYPSLWNWLQFRPTWRITSVEPEVASTNLKTGTCSATAARDIFDCCLLVKTKLFFLSRLKALISTNDPVSRSSIFILLAFAAEVRNSRHKYVSAYVAATRSGSELRNAHRTEMYSTSKLHLHCNENISRCSGVVIREVINPDADVSQTCKTVMLEPPSVILCCGRISAQLTERNFNLGEETTGMKSPVPVQESELDKCRGDAVVQRLERSPATKAPRFLHVGIVPDNTTSRRVYSAAVVLLQRRNTLATTQIIVPRNPQGRERVVADDVSRQWIVQSLCNIKSLQIPAPSSDQLSGAFTMYCHGNYTLLVGLLTWDSEKPSSRKICTSSPHGTAEADDSVFQLLLWTALVECRVFQLPELALRAVGLFVFQLRVALKEHTLDDSMPIAARALAFHKGHLDFIPCEVTSGIFACGNRAWTMLLVDGFLEDLPFPPPLRSGCCFKSTSFHPSSILKTLDVVVWGQSCVGDLYRSLGNPHVLKRELKYGSETGIWTTCRVLVAQTNGISHSWNVSFAVKPIYGLLTTPRRRYAPRWHTYRCVCFLPRNNDNVTSPARLASRTARLASAASLITCRAR</sequence>
<dbReference type="EMBL" id="JARBHB010000012">
    <property type="protein sequence ID" value="KAJ8871140.1"/>
    <property type="molecule type" value="Genomic_DNA"/>
</dbReference>
<name>A0ABQ9GFG5_9NEOP</name>
<evidence type="ECO:0000313" key="4">
    <source>
        <dbReference type="Proteomes" id="UP001159363"/>
    </source>
</evidence>
<feature type="region of interest" description="Disordered" evidence="1">
    <location>
        <begin position="1"/>
        <end position="49"/>
    </location>
</feature>
<gene>
    <name evidence="3" type="ORF">PR048_027444</name>
</gene>
<comment type="caution">
    <text evidence="3">The sequence shown here is derived from an EMBL/GenBank/DDBJ whole genome shotgun (WGS) entry which is preliminary data.</text>
</comment>
<keyword evidence="2" id="KW-1133">Transmembrane helix</keyword>